<dbReference type="EMBL" id="JAQQWL010000011">
    <property type="protein sequence ID" value="KAK8048547.1"/>
    <property type="molecule type" value="Genomic_DNA"/>
</dbReference>
<evidence type="ECO:0000256" key="3">
    <source>
        <dbReference type="ARBA" id="ARBA00022771"/>
    </source>
</evidence>
<dbReference type="Gene3D" id="3.30.160.60">
    <property type="entry name" value="Classic Zinc Finger"/>
    <property type="match status" value="5"/>
</dbReference>
<dbReference type="PANTHER" id="PTHR19818">
    <property type="entry name" value="ZINC FINGER PROTEIN ZIC AND GLI"/>
    <property type="match status" value="1"/>
</dbReference>
<dbReference type="RefSeq" id="XP_066710796.1">
    <property type="nucleotide sequence ID" value="XM_066861686.1"/>
</dbReference>
<evidence type="ECO:0000256" key="1">
    <source>
        <dbReference type="ARBA" id="ARBA00022723"/>
    </source>
</evidence>
<dbReference type="InterPro" id="IPR036236">
    <property type="entry name" value="Znf_C2H2_sf"/>
</dbReference>
<feature type="region of interest" description="Disordered" evidence="6">
    <location>
        <begin position="309"/>
        <end position="328"/>
    </location>
</feature>
<keyword evidence="4" id="KW-0862">Zinc</keyword>
<dbReference type="Proteomes" id="UP001480595">
    <property type="component" value="Unassembled WGS sequence"/>
</dbReference>
<feature type="domain" description="C2H2-type" evidence="7">
    <location>
        <begin position="441"/>
        <end position="470"/>
    </location>
</feature>
<feature type="compositionally biased region" description="Basic residues" evidence="6">
    <location>
        <begin position="528"/>
        <end position="538"/>
    </location>
</feature>
<protein>
    <recommendedName>
        <fullName evidence="7">C2H2-type domain-containing protein</fullName>
    </recommendedName>
</protein>
<feature type="region of interest" description="Disordered" evidence="6">
    <location>
        <begin position="522"/>
        <end position="545"/>
    </location>
</feature>
<proteinExistence type="predicted"/>
<keyword evidence="1" id="KW-0479">Metal-binding</keyword>
<evidence type="ECO:0000313" key="9">
    <source>
        <dbReference type="Proteomes" id="UP001480595"/>
    </source>
</evidence>
<evidence type="ECO:0000259" key="7">
    <source>
        <dbReference type="PROSITE" id="PS50157"/>
    </source>
</evidence>
<evidence type="ECO:0000256" key="2">
    <source>
        <dbReference type="ARBA" id="ARBA00022737"/>
    </source>
</evidence>
<accession>A0ABR1TQ04</accession>
<dbReference type="PANTHER" id="PTHR19818:SF139">
    <property type="entry name" value="PAIR-RULE PROTEIN ODD-PAIRED"/>
    <property type="match status" value="1"/>
</dbReference>
<dbReference type="PROSITE" id="PS50157">
    <property type="entry name" value="ZINC_FINGER_C2H2_2"/>
    <property type="match status" value="5"/>
</dbReference>
<reference evidence="8 9" key="1">
    <citation type="submission" date="2023-01" db="EMBL/GenBank/DDBJ databases">
        <title>Analysis of 21 Apiospora genomes using comparative genomics revels a genus with tremendous synthesis potential of carbohydrate active enzymes and secondary metabolites.</title>
        <authorList>
            <person name="Sorensen T."/>
        </authorList>
    </citation>
    <scope>NUCLEOTIDE SEQUENCE [LARGE SCALE GENOMIC DNA]</scope>
    <source>
        <strain evidence="8 9">CBS 135458</strain>
    </source>
</reference>
<feature type="domain" description="C2H2-type" evidence="7">
    <location>
        <begin position="384"/>
        <end position="412"/>
    </location>
</feature>
<dbReference type="SUPFAM" id="SSF57667">
    <property type="entry name" value="beta-beta-alpha zinc fingers"/>
    <property type="match status" value="3"/>
</dbReference>
<organism evidence="8 9">
    <name type="scientific">Apiospora phragmitis</name>
    <dbReference type="NCBI Taxonomy" id="2905665"/>
    <lineage>
        <taxon>Eukaryota</taxon>
        <taxon>Fungi</taxon>
        <taxon>Dikarya</taxon>
        <taxon>Ascomycota</taxon>
        <taxon>Pezizomycotina</taxon>
        <taxon>Sordariomycetes</taxon>
        <taxon>Xylariomycetidae</taxon>
        <taxon>Amphisphaeriales</taxon>
        <taxon>Apiosporaceae</taxon>
        <taxon>Apiospora</taxon>
    </lineage>
</organism>
<keyword evidence="9" id="KW-1185">Reference proteome</keyword>
<dbReference type="GeneID" id="92094749"/>
<gene>
    <name evidence="8" type="ORF">PG994_010277</name>
</gene>
<feature type="domain" description="C2H2-type" evidence="7">
    <location>
        <begin position="499"/>
        <end position="528"/>
    </location>
</feature>
<sequence>MNDPTDALNDYYGLDALSSDLKSRYDYHNPTTNEDMFVAGEFSLDLNSFTGADFSYGTNHPHDDGCTIRCPEDLNSSSQYRGAVPPVSSYAKARAASISFPPYSYGADSHLYPVSGQLGFEQMMGWASQDPKQESDDGFKFFPGYDTECSAAGCPDTYCPSSCTLPQCTRAHQECSAEDQCSQISCLESDHCTPPCDDEDCADVGSPCNDPHCLDPTDQTTPLGTMWDHHQPWCAFDYLPSDQFFSHAQQCNHTNTEHSVALTLGHLRDPGPLDQPQDPDLVQFGCPIFGQSGSLDKLCGVAQPVTSMLEPPPNDSPGTLAETVSPKSGKQISTDNKCGWLIGDGDRFIRCDRVFSTCEELQNHVCDEHVNILSSKDKYMCRWHECSRKHDASFASKNKLRRHITTHTNYKPYQCGICEEGFSARQALEQHERCHSGDKPYICDLPGCDKAFKQKSALTMHKRTHTGEKPLSCEVCGKAFGESSNLSKHRKIHSTENKLKCPEPNCGKEFIRADQLRRHLETHEKKKEARQKKSKARNKSVTSQDDTLQAATMASDHYQFPIVINGAPLI</sequence>
<evidence type="ECO:0000256" key="4">
    <source>
        <dbReference type="ARBA" id="ARBA00022833"/>
    </source>
</evidence>
<evidence type="ECO:0000256" key="6">
    <source>
        <dbReference type="SAM" id="MobiDB-lite"/>
    </source>
</evidence>
<evidence type="ECO:0000313" key="8">
    <source>
        <dbReference type="EMBL" id="KAK8048547.1"/>
    </source>
</evidence>
<keyword evidence="3 5" id="KW-0863">Zinc-finger</keyword>
<name>A0ABR1TQ04_9PEZI</name>
<feature type="domain" description="C2H2-type" evidence="7">
    <location>
        <begin position="471"/>
        <end position="498"/>
    </location>
</feature>
<comment type="caution">
    <text evidence="8">The sequence shown here is derived from an EMBL/GenBank/DDBJ whole genome shotgun (WGS) entry which is preliminary data.</text>
</comment>
<feature type="domain" description="C2H2-type" evidence="7">
    <location>
        <begin position="413"/>
        <end position="440"/>
    </location>
</feature>
<dbReference type="Pfam" id="PF00096">
    <property type="entry name" value="zf-C2H2"/>
    <property type="match status" value="3"/>
</dbReference>
<dbReference type="PROSITE" id="PS00028">
    <property type="entry name" value="ZINC_FINGER_C2H2_1"/>
    <property type="match status" value="4"/>
</dbReference>
<keyword evidence="2" id="KW-0677">Repeat</keyword>
<dbReference type="SMART" id="SM00355">
    <property type="entry name" value="ZnF_C2H2"/>
    <property type="match status" value="5"/>
</dbReference>
<evidence type="ECO:0000256" key="5">
    <source>
        <dbReference type="PROSITE-ProRule" id="PRU00042"/>
    </source>
</evidence>
<dbReference type="InterPro" id="IPR050329">
    <property type="entry name" value="GLI_C2H2-zinc-finger"/>
</dbReference>
<dbReference type="InterPro" id="IPR013087">
    <property type="entry name" value="Znf_C2H2_type"/>
</dbReference>